<evidence type="ECO:0000256" key="12">
    <source>
        <dbReference type="SAM" id="SignalP"/>
    </source>
</evidence>
<evidence type="ECO:0000256" key="9">
    <source>
        <dbReference type="ARBA" id="ARBA00023237"/>
    </source>
</evidence>
<keyword evidence="8 15" id="KW-0675">Receptor</keyword>
<evidence type="ECO:0000256" key="5">
    <source>
        <dbReference type="ARBA" id="ARBA00022729"/>
    </source>
</evidence>
<dbReference type="GO" id="GO:0015344">
    <property type="term" value="F:siderophore uptake transmembrane transporter activity"/>
    <property type="evidence" value="ECO:0007669"/>
    <property type="project" value="TreeGrafter"/>
</dbReference>
<organism evidence="15 16">
    <name type="scientific">Flavobacterium agri</name>
    <dbReference type="NCBI Taxonomy" id="2743471"/>
    <lineage>
        <taxon>Bacteria</taxon>
        <taxon>Pseudomonadati</taxon>
        <taxon>Bacteroidota</taxon>
        <taxon>Flavobacteriia</taxon>
        <taxon>Flavobacteriales</taxon>
        <taxon>Flavobacteriaceae</taxon>
        <taxon>Flavobacterium</taxon>
    </lineage>
</organism>
<keyword evidence="9 10" id="KW-0998">Cell outer membrane</keyword>
<keyword evidence="5 12" id="KW-0732">Signal</keyword>
<evidence type="ECO:0000259" key="13">
    <source>
        <dbReference type="Pfam" id="PF00593"/>
    </source>
</evidence>
<feature type="signal peptide" evidence="12">
    <location>
        <begin position="1"/>
        <end position="21"/>
    </location>
</feature>
<evidence type="ECO:0000256" key="1">
    <source>
        <dbReference type="ARBA" id="ARBA00004571"/>
    </source>
</evidence>
<dbReference type="RefSeq" id="WP_176006585.1">
    <property type="nucleotide sequence ID" value="NZ_JABWMI010000014.1"/>
</dbReference>
<comment type="caution">
    <text evidence="15">The sequence shown here is derived from an EMBL/GenBank/DDBJ whole genome shotgun (WGS) entry which is preliminary data.</text>
</comment>
<comment type="similarity">
    <text evidence="10 11">Belongs to the TonB-dependent receptor family.</text>
</comment>
<evidence type="ECO:0000259" key="14">
    <source>
        <dbReference type="Pfam" id="PF07715"/>
    </source>
</evidence>
<dbReference type="InterPro" id="IPR037066">
    <property type="entry name" value="Plug_dom_sf"/>
</dbReference>
<keyword evidence="16" id="KW-1185">Reference proteome</keyword>
<dbReference type="PANTHER" id="PTHR30069:SF29">
    <property type="entry name" value="HEMOGLOBIN AND HEMOGLOBIN-HAPTOGLOBIN-BINDING PROTEIN 1-RELATED"/>
    <property type="match status" value="1"/>
</dbReference>
<evidence type="ECO:0000256" key="10">
    <source>
        <dbReference type="PROSITE-ProRule" id="PRU01360"/>
    </source>
</evidence>
<dbReference type="EMBL" id="JACBJI010000005">
    <property type="protein sequence ID" value="NYA71775.1"/>
    <property type="molecule type" value="Genomic_DNA"/>
</dbReference>
<keyword evidence="6 11" id="KW-0798">TonB box</keyword>
<evidence type="ECO:0000256" key="2">
    <source>
        <dbReference type="ARBA" id="ARBA00022448"/>
    </source>
</evidence>
<evidence type="ECO:0000256" key="6">
    <source>
        <dbReference type="ARBA" id="ARBA00023077"/>
    </source>
</evidence>
<dbReference type="Proteomes" id="UP000535020">
    <property type="component" value="Unassembled WGS sequence"/>
</dbReference>
<comment type="subcellular location">
    <subcellularLocation>
        <location evidence="1 10">Cell outer membrane</location>
        <topology evidence="1 10">Multi-pass membrane protein</topology>
    </subcellularLocation>
</comment>
<feature type="domain" description="TonB-dependent receptor plug" evidence="14">
    <location>
        <begin position="271"/>
        <end position="349"/>
    </location>
</feature>
<dbReference type="InterPro" id="IPR000531">
    <property type="entry name" value="Beta-barrel_TonB"/>
</dbReference>
<evidence type="ECO:0000256" key="7">
    <source>
        <dbReference type="ARBA" id="ARBA00023136"/>
    </source>
</evidence>
<dbReference type="SUPFAM" id="SSF49464">
    <property type="entry name" value="Carboxypeptidase regulatory domain-like"/>
    <property type="match status" value="1"/>
</dbReference>
<dbReference type="GO" id="GO:0044718">
    <property type="term" value="P:siderophore transmembrane transport"/>
    <property type="evidence" value="ECO:0007669"/>
    <property type="project" value="TreeGrafter"/>
</dbReference>
<dbReference type="SUPFAM" id="SSF56935">
    <property type="entry name" value="Porins"/>
    <property type="match status" value="1"/>
</dbReference>
<dbReference type="InterPro" id="IPR036942">
    <property type="entry name" value="Beta-barrel_TonB_sf"/>
</dbReference>
<accession>A0A7Y9C683</accession>
<dbReference type="Gene3D" id="2.170.130.10">
    <property type="entry name" value="TonB-dependent receptor, plug domain"/>
    <property type="match status" value="1"/>
</dbReference>
<gene>
    <name evidence="15" type="ORF">HZF10_12650</name>
</gene>
<feature type="chain" id="PRO_5030563388" evidence="12">
    <location>
        <begin position="22"/>
        <end position="915"/>
    </location>
</feature>
<keyword evidence="4 10" id="KW-0812">Transmembrane</keyword>
<protein>
    <submittedName>
        <fullName evidence="15">TonB-dependent receptor</fullName>
    </submittedName>
</protein>
<dbReference type="InterPro" id="IPR008969">
    <property type="entry name" value="CarboxyPept-like_regulatory"/>
</dbReference>
<keyword evidence="7 10" id="KW-0472">Membrane</keyword>
<evidence type="ECO:0000256" key="3">
    <source>
        <dbReference type="ARBA" id="ARBA00022452"/>
    </source>
</evidence>
<evidence type="ECO:0000256" key="11">
    <source>
        <dbReference type="RuleBase" id="RU003357"/>
    </source>
</evidence>
<evidence type="ECO:0000256" key="4">
    <source>
        <dbReference type="ARBA" id="ARBA00022692"/>
    </source>
</evidence>
<dbReference type="Gene3D" id="2.40.170.20">
    <property type="entry name" value="TonB-dependent receptor, beta-barrel domain"/>
    <property type="match status" value="1"/>
</dbReference>
<dbReference type="PROSITE" id="PS52016">
    <property type="entry name" value="TONB_DEPENDENT_REC_3"/>
    <property type="match status" value="1"/>
</dbReference>
<dbReference type="Pfam" id="PF00593">
    <property type="entry name" value="TonB_dep_Rec_b-barrel"/>
    <property type="match status" value="1"/>
</dbReference>
<dbReference type="PANTHER" id="PTHR30069">
    <property type="entry name" value="TONB-DEPENDENT OUTER MEMBRANE RECEPTOR"/>
    <property type="match status" value="1"/>
</dbReference>
<evidence type="ECO:0000313" key="15">
    <source>
        <dbReference type="EMBL" id="NYA71775.1"/>
    </source>
</evidence>
<name>A0A7Y9C683_9FLAO</name>
<dbReference type="Pfam" id="PF13715">
    <property type="entry name" value="CarbopepD_reg_2"/>
    <property type="match status" value="1"/>
</dbReference>
<dbReference type="InterPro" id="IPR012910">
    <property type="entry name" value="Plug_dom"/>
</dbReference>
<sequence length="915" mass="102571">MKTVKNLLFVLLFAVSATVSAQQKISVSFTDVPVEQAIQKIESASAYKFYFDKTWFKQAGNVSANFTATDVNTVLESIFSQTNLNYFIDGDRIILTQNSVIYDQLPNDYFSDNPKAKPVAETAKPVFFNERGSDADDDTVALVGKEKSENDKTSIITGYVRDAASGQGVPGVLLSVKGTTIDAVTDDSGFYALKVPSGAQTIEIKSLNHVQASKKIVAYGNGKLDFRVTENPNMLKEVIVHMNDKATFKTAVTGVTNIDVENIKTIPLVLGERDIFRVATTLPGIKTAGEGSAGFNVRGGKEDQNLILLDEAVLYNPSHFLGFFSAVNPFTTGSAMIYKGSIPAEFGGRLSSVFDITTKKAETTKFSGEGNIGPVTSNLALNIPIVKGKSGLVIGGRATYSGWILRSLKNSDLQNSRASFYDGIVKYTHQLSEKDDLELMGYYSHDDFSITSDSLYKYDNRLASLKWNHRFNNKHRGSLIVTNSEYKFHIEYDASNPNSFDFGYKIDETQLAFKLRYQLSEKHKLSYGLNSKLYQIRPGYLDPLGSESLMVPIDIQKEKGLESGAFVSDDFEPNDKWLISVGLRYSYYMALGSSVQRTYQAGLPKNEGTVTGERTFGNNEVIKTFGGLEPRLSARYLISDGFSVKAGFDQTYQYIHLLSSNTTQSPTATWKLSDLNVDPQLSRQFSLGFYKNLADDVYELSLEGYYKRSENILDYKVGAQLLLNEHVETELLQGEGKSYGFELLLKKNTGRLNGWIGYTYSRSFIKLDSRFDDERVNNGDYFPSNFDKPHDFSAVLNYKLTKRYSFSANMAYQTGRPVTYPIGTYMYNGIEFTMYSDRNQFRIPDYFRVDIGVNIEGNHKIKKLAHSFWNFSIYNVLGRNNPYSVFFVTESGQIKAYKTSIFSIPVPTLTYNFKF</sequence>
<evidence type="ECO:0000256" key="8">
    <source>
        <dbReference type="ARBA" id="ARBA00023170"/>
    </source>
</evidence>
<dbReference type="AlphaFoldDB" id="A0A7Y9C683"/>
<dbReference type="Gene3D" id="2.60.40.1120">
    <property type="entry name" value="Carboxypeptidase-like, regulatory domain"/>
    <property type="match status" value="1"/>
</dbReference>
<evidence type="ECO:0000313" key="16">
    <source>
        <dbReference type="Proteomes" id="UP000535020"/>
    </source>
</evidence>
<dbReference type="Pfam" id="PF07715">
    <property type="entry name" value="Plug"/>
    <property type="match status" value="1"/>
</dbReference>
<keyword evidence="2 10" id="KW-0813">Transport</keyword>
<feature type="domain" description="TonB-dependent receptor-like beta-barrel" evidence="13">
    <location>
        <begin position="442"/>
        <end position="875"/>
    </location>
</feature>
<dbReference type="InterPro" id="IPR039426">
    <property type="entry name" value="TonB-dep_rcpt-like"/>
</dbReference>
<reference evidence="15 16" key="1">
    <citation type="submission" date="2020-07" db="EMBL/GenBank/DDBJ databases">
        <authorList>
            <person name="Sun Q."/>
        </authorList>
    </citation>
    <scope>NUCLEOTIDE SEQUENCE [LARGE SCALE GENOMIC DNA]</scope>
    <source>
        <strain evidence="15 16">MAH-1</strain>
    </source>
</reference>
<proteinExistence type="inferred from homology"/>
<dbReference type="GO" id="GO:0009279">
    <property type="term" value="C:cell outer membrane"/>
    <property type="evidence" value="ECO:0007669"/>
    <property type="project" value="UniProtKB-SubCell"/>
</dbReference>
<keyword evidence="3 10" id="KW-1134">Transmembrane beta strand</keyword>